<organism evidence="2 3">
    <name type="scientific">Aspergillus granulosus</name>
    <dbReference type="NCBI Taxonomy" id="176169"/>
    <lineage>
        <taxon>Eukaryota</taxon>
        <taxon>Fungi</taxon>
        <taxon>Dikarya</taxon>
        <taxon>Ascomycota</taxon>
        <taxon>Pezizomycotina</taxon>
        <taxon>Eurotiomycetes</taxon>
        <taxon>Eurotiomycetidae</taxon>
        <taxon>Eurotiales</taxon>
        <taxon>Aspergillaceae</taxon>
        <taxon>Aspergillus</taxon>
        <taxon>Aspergillus subgen. Nidulantes</taxon>
    </lineage>
</organism>
<dbReference type="EMBL" id="JBFXLT010000015">
    <property type="protein sequence ID" value="KAL2818006.1"/>
    <property type="molecule type" value="Genomic_DNA"/>
</dbReference>
<dbReference type="Pfam" id="PF14040">
    <property type="entry name" value="DNase_NucA_NucB"/>
    <property type="match status" value="1"/>
</dbReference>
<evidence type="ECO:0000313" key="3">
    <source>
        <dbReference type="Proteomes" id="UP001610334"/>
    </source>
</evidence>
<dbReference type="InterPro" id="IPR029476">
    <property type="entry name" value="DNase_NucA_NucB"/>
</dbReference>
<keyword evidence="3" id="KW-1185">Reference proteome</keyword>
<sequence length="282" mass="31085">MCPQGFCANAVNEYVDQFYPDGIPDWAKGAIEAAGDMECDEFPFANSLQGGDALNGVAICIPADDNSFQGETLSRYFSRKDIVAGEDYMIEIVGWDCATQKPKRRRREIDHAVADVSEYLGPIAWSGLVKRDPFDEPVERYGDAMYHGFDLRDSKLNLMAMPLGDLTAGTYTVELNITRGNLSYNVVDYVGDTVEATVLSNGSVKFTLDEDWEAVSLTGFTEEDQVELSYWAKFLPSPEENTTAEAPVPSETGNSGYSLQPMGAFAVACAIAIVWNQAWHYI</sequence>
<name>A0ABR4HRI1_9EURO</name>
<comment type="caution">
    <text evidence="2">The sequence shown here is derived from an EMBL/GenBank/DDBJ whole genome shotgun (WGS) entry which is preliminary data.</text>
</comment>
<evidence type="ECO:0000259" key="1">
    <source>
        <dbReference type="Pfam" id="PF14040"/>
    </source>
</evidence>
<dbReference type="Proteomes" id="UP001610334">
    <property type="component" value="Unassembled WGS sequence"/>
</dbReference>
<gene>
    <name evidence="2" type="ORF">BJX63DRAFT_429338</name>
</gene>
<accession>A0ABR4HRI1</accession>
<feature type="domain" description="Deoxyribonuclease NucA/NucB" evidence="1">
    <location>
        <begin position="36"/>
        <end position="90"/>
    </location>
</feature>
<evidence type="ECO:0000313" key="2">
    <source>
        <dbReference type="EMBL" id="KAL2818006.1"/>
    </source>
</evidence>
<protein>
    <recommendedName>
        <fullName evidence="1">Deoxyribonuclease NucA/NucB domain-containing protein</fullName>
    </recommendedName>
</protein>
<proteinExistence type="predicted"/>
<reference evidence="2 3" key="1">
    <citation type="submission" date="2024-07" db="EMBL/GenBank/DDBJ databases">
        <title>Section-level genome sequencing and comparative genomics of Aspergillus sections Usti and Cavernicolus.</title>
        <authorList>
            <consortium name="Lawrence Berkeley National Laboratory"/>
            <person name="Nybo J.L."/>
            <person name="Vesth T.C."/>
            <person name="Theobald S."/>
            <person name="Frisvad J.C."/>
            <person name="Larsen T.O."/>
            <person name="Kjaerboelling I."/>
            <person name="Rothschild-Mancinelli K."/>
            <person name="Lyhne E.K."/>
            <person name="Kogle M.E."/>
            <person name="Barry K."/>
            <person name="Clum A."/>
            <person name="Na H."/>
            <person name="Ledsgaard L."/>
            <person name="Lin J."/>
            <person name="Lipzen A."/>
            <person name="Kuo A."/>
            <person name="Riley R."/>
            <person name="Mondo S."/>
            <person name="Labutti K."/>
            <person name="Haridas S."/>
            <person name="Pangalinan J."/>
            <person name="Salamov A.A."/>
            <person name="Simmons B.A."/>
            <person name="Magnuson J.K."/>
            <person name="Chen J."/>
            <person name="Drula E."/>
            <person name="Henrissat B."/>
            <person name="Wiebenga A."/>
            <person name="Lubbers R.J."/>
            <person name="Gomes A.C."/>
            <person name="Makela M.R."/>
            <person name="Stajich J."/>
            <person name="Grigoriev I.V."/>
            <person name="Mortensen U.H."/>
            <person name="De Vries R.P."/>
            <person name="Baker S.E."/>
            <person name="Andersen M.R."/>
        </authorList>
    </citation>
    <scope>NUCLEOTIDE SEQUENCE [LARGE SCALE GENOMIC DNA]</scope>
    <source>
        <strain evidence="2 3">CBS 588.65</strain>
    </source>
</reference>